<evidence type="ECO:0000259" key="8">
    <source>
        <dbReference type="Pfam" id="PF00892"/>
    </source>
</evidence>
<dbReference type="PANTHER" id="PTHR42920">
    <property type="entry name" value="OS03G0707200 PROTEIN-RELATED"/>
    <property type="match status" value="1"/>
</dbReference>
<keyword evidence="3" id="KW-1003">Cell membrane</keyword>
<sequence length="366" mass="39970">MGGTQRESFLYATPTLLGRDCVRSYAVVLVLVAAACFGAATPVSKWLLEDLSPFQLAGILYSGAAIGVLPSLWKESSHRPLSQVDRQNGWRLAAAILCGGILGPVFLLLGLQLASAASVALWLTLEMATTAILGHFLFRDQLGGFGWLAAGMMFFASILLSWGEGFAGIQAGLWVVMACLCWGLDNHLTALIDGLRPSQVTFWKGGVAGFVNLSIGWVLQPWQASGLTVISALGIGIFSYGISLVLYITAAQNLGATRSQLLFSTAPYFGIGLATLFLGESISPQQLISMSLFAISTGLLFQDRHQHEHEHSAIEHEHWHRHNDGHHEHVHPELPASVHHRHWHQHRSLTHSHTHIPDLHHRHSHT</sequence>
<evidence type="ECO:0000256" key="4">
    <source>
        <dbReference type="ARBA" id="ARBA00022692"/>
    </source>
</evidence>
<dbReference type="EMBL" id="JAFIRA010000018">
    <property type="protein sequence ID" value="MCJ2542933.1"/>
    <property type="molecule type" value="Genomic_DNA"/>
</dbReference>
<dbReference type="RefSeq" id="WP_244350216.1">
    <property type="nucleotide sequence ID" value="NZ_JAFIRA010000018.1"/>
</dbReference>
<feature type="transmembrane region" description="Helical" evidence="7">
    <location>
        <begin position="225"/>
        <end position="249"/>
    </location>
</feature>
<feature type="transmembrane region" description="Helical" evidence="7">
    <location>
        <begin position="261"/>
        <end position="279"/>
    </location>
</feature>
<evidence type="ECO:0000256" key="7">
    <source>
        <dbReference type="SAM" id="Phobius"/>
    </source>
</evidence>
<keyword evidence="5 7" id="KW-1133">Transmembrane helix</keyword>
<feature type="transmembrane region" description="Helical" evidence="7">
    <location>
        <begin position="92"/>
        <end position="113"/>
    </location>
</feature>
<accession>A0ABT0CAW9</accession>
<evidence type="ECO:0000256" key="6">
    <source>
        <dbReference type="ARBA" id="ARBA00023136"/>
    </source>
</evidence>
<feature type="transmembrane region" description="Helical" evidence="7">
    <location>
        <begin position="200"/>
        <end position="219"/>
    </location>
</feature>
<evidence type="ECO:0000256" key="5">
    <source>
        <dbReference type="ARBA" id="ARBA00022989"/>
    </source>
</evidence>
<dbReference type="InterPro" id="IPR000620">
    <property type="entry name" value="EamA_dom"/>
</dbReference>
<evidence type="ECO:0000256" key="2">
    <source>
        <dbReference type="ARBA" id="ARBA00007362"/>
    </source>
</evidence>
<proteinExistence type="inferred from homology"/>
<dbReference type="Proteomes" id="UP000830835">
    <property type="component" value="Unassembled WGS sequence"/>
</dbReference>
<dbReference type="SUPFAM" id="SSF103481">
    <property type="entry name" value="Multidrug resistance efflux transporter EmrE"/>
    <property type="match status" value="2"/>
</dbReference>
<dbReference type="InterPro" id="IPR051258">
    <property type="entry name" value="Diverse_Substrate_Transporter"/>
</dbReference>
<feature type="transmembrane region" description="Helical" evidence="7">
    <location>
        <begin position="54"/>
        <end position="72"/>
    </location>
</feature>
<evidence type="ECO:0000256" key="3">
    <source>
        <dbReference type="ARBA" id="ARBA00022475"/>
    </source>
</evidence>
<keyword evidence="10" id="KW-1185">Reference proteome</keyword>
<organism evidence="9 10">
    <name type="scientific">Thermostichus vulcanus str. 'Rupite'</name>
    <dbReference type="NCBI Taxonomy" id="2813851"/>
    <lineage>
        <taxon>Bacteria</taxon>
        <taxon>Bacillati</taxon>
        <taxon>Cyanobacteriota</taxon>
        <taxon>Cyanophyceae</taxon>
        <taxon>Thermostichales</taxon>
        <taxon>Thermostichaceae</taxon>
        <taxon>Thermostichus</taxon>
    </lineage>
</organism>
<feature type="domain" description="EamA" evidence="8">
    <location>
        <begin position="173"/>
        <end position="300"/>
    </location>
</feature>
<protein>
    <submittedName>
        <fullName evidence="9">EamA family transporter</fullName>
    </submittedName>
</protein>
<comment type="subcellular location">
    <subcellularLocation>
        <location evidence="1">Cell membrane</location>
        <topology evidence="1">Multi-pass membrane protein</topology>
    </subcellularLocation>
</comment>
<comment type="caution">
    <text evidence="9">The sequence shown here is derived from an EMBL/GenBank/DDBJ whole genome shotgun (WGS) entry which is preliminary data.</text>
</comment>
<evidence type="ECO:0000256" key="1">
    <source>
        <dbReference type="ARBA" id="ARBA00004651"/>
    </source>
</evidence>
<feature type="domain" description="EamA" evidence="8">
    <location>
        <begin position="26"/>
        <end position="161"/>
    </location>
</feature>
<dbReference type="PANTHER" id="PTHR42920:SF5">
    <property type="entry name" value="EAMA DOMAIN-CONTAINING PROTEIN"/>
    <property type="match status" value="1"/>
</dbReference>
<gene>
    <name evidence="9" type="ORF">JX360_08445</name>
</gene>
<feature type="transmembrane region" description="Helical" evidence="7">
    <location>
        <begin position="119"/>
        <end position="138"/>
    </location>
</feature>
<keyword evidence="6 7" id="KW-0472">Membrane</keyword>
<dbReference type="Pfam" id="PF00892">
    <property type="entry name" value="EamA"/>
    <property type="match status" value="2"/>
</dbReference>
<feature type="transmembrane region" description="Helical" evidence="7">
    <location>
        <begin position="169"/>
        <end position="188"/>
    </location>
</feature>
<comment type="similarity">
    <text evidence="2">Belongs to the EamA transporter family.</text>
</comment>
<keyword evidence="4 7" id="KW-0812">Transmembrane</keyword>
<evidence type="ECO:0000313" key="10">
    <source>
        <dbReference type="Proteomes" id="UP000830835"/>
    </source>
</evidence>
<name>A0ABT0CAW9_THEVL</name>
<dbReference type="InterPro" id="IPR037185">
    <property type="entry name" value="EmrE-like"/>
</dbReference>
<evidence type="ECO:0000313" key="9">
    <source>
        <dbReference type="EMBL" id="MCJ2542933.1"/>
    </source>
</evidence>
<reference evidence="9" key="1">
    <citation type="submission" date="2021-02" db="EMBL/GenBank/DDBJ databases">
        <title>The CRISPR/cas machinery reduction and long-range gene transfer in the hot spring cyanobacterium Synechococcus.</title>
        <authorList>
            <person name="Dvorak P."/>
            <person name="Jahodarova E."/>
            <person name="Hasler P."/>
            <person name="Poulickova A."/>
        </authorList>
    </citation>
    <scope>NUCLEOTIDE SEQUENCE</scope>
    <source>
        <strain evidence="9">Rupite</strain>
    </source>
</reference>
<feature type="transmembrane region" description="Helical" evidence="7">
    <location>
        <begin position="145"/>
        <end position="163"/>
    </location>
</feature>
<feature type="transmembrane region" description="Helical" evidence="7">
    <location>
        <begin position="25"/>
        <end position="48"/>
    </location>
</feature>